<accession>A0A6A4T2F3</accession>
<dbReference type="AlphaFoldDB" id="A0A6A4T2F3"/>
<proteinExistence type="predicted"/>
<gene>
    <name evidence="2" type="ORF">F2P81_005178</name>
</gene>
<protein>
    <submittedName>
        <fullName evidence="2">Uncharacterized protein</fullName>
    </submittedName>
</protein>
<dbReference type="Proteomes" id="UP000438429">
    <property type="component" value="Unassembled WGS sequence"/>
</dbReference>
<evidence type="ECO:0000256" key="1">
    <source>
        <dbReference type="SAM" id="MobiDB-lite"/>
    </source>
</evidence>
<dbReference type="EMBL" id="VEVO01000005">
    <property type="protein sequence ID" value="KAF0041646.1"/>
    <property type="molecule type" value="Genomic_DNA"/>
</dbReference>
<organism evidence="2 3">
    <name type="scientific">Scophthalmus maximus</name>
    <name type="common">Turbot</name>
    <name type="synonym">Psetta maxima</name>
    <dbReference type="NCBI Taxonomy" id="52904"/>
    <lineage>
        <taxon>Eukaryota</taxon>
        <taxon>Metazoa</taxon>
        <taxon>Chordata</taxon>
        <taxon>Craniata</taxon>
        <taxon>Vertebrata</taxon>
        <taxon>Euteleostomi</taxon>
        <taxon>Actinopterygii</taxon>
        <taxon>Neopterygii</taxon>
        <taxon>Teleostei</taxon>
        <taxon>Neoteleostei</taxon>
        <taxon>Acanthomorphata</taxon>
        <taxon>Carangaria</taxon>
        <taxon>Pleuronectiformes</taxon>
        <taxon>Pleuronectoidei</taxon>
        <taxon>Scophthalmidae</taxon>
        <taxon>Scophthalmus</taxon>
    </lineage>
</organism>
<feature type="region of interest" description="Disordered" evidence="1">
    <location>
        <begin position="96"/>
        <end position="166"/>
    </location>
</feature>
<evidence type="ECO:0000313" key="2">
    <source>
        <dbReference type="EMBL" id="KAF0041646.1"/>
    </source>
</evidence>
<sequence length="166" mass="18187">MSRGEIRVRVQRRHIGDKGIESESTHSYSVCVVTEVCKYKDLISKILKNNGRRNLKENQVDAVRVVRWENVSSFLSASFSGKTEVKRSSQLMVISRTGGPTCPAATPEPRLRNRTQNENTGVSPAAAAARNNKSAVTEKPYGERSGSGSGSDTRVVKKDVAQAPRL</sequence>
<comment type="caution">
    <text evidence="2">The sequence shown here is derived from an EMBL/GenBank/DDBJ whole genome shotgun (WGS) entry which is preliminary data.</text>
</comment>
<name>A0A6A4T2F3_SCOMX</name>
<reference evidence="2 3" key="1">
    <citation type="submission" date="2019-06" db="EMBL/GenBank/DDBJ databases">
        <title>Draft genomes of female and male turbot (Scophthalmus maximus).</title>
        <authorList>
            <person name="Xu H."/>
            <person name="Xu X.-W."/>
            <person name="Shao C."/>
            <person name="Chen S."/>
        </authorList>
    </citation>
    <scope>NUCLEOTIDE SEQUENCE [LARGE SCALE GENOMIC DNA]</scope>
    <source>
        <strain evidence="2">Ysfricsl-2016a</strain>
        <tissue evidence="2">Blood</tissue>
    </source>
</reference>
<evidence type="ECO:0000313" key="3">
    <source>
        <dbReference type="Proteomes" id="UP000438429"/>
    </source>
</evidence>